<proteinExistence type="predicted"/>
<dbReference type="EMBL" id="JBFOLJ010000002">
    <property type="protein sequence ID" value="KAL2552698.1"/>
    <property type="molecule type" value="Genomic_DNA"/>
</dbReference>
<name>A0ABD1WVI6_9LAMI</name>
<gene>
    <name evidence="1" type="ORF">Fot_06317</name>
</gene>
<keyword evidence="2" id="KW-1185">Reference proteome</keyword>
<protein>
    <submittedName>
        <fullName evidence="1">Uncharacterized protein</fullName>
    </submittedName>
</protein>
<sequence>MVHDKSLRLINNPYALSPSKSATRYFVKKGSTCMIKTKNFYKGGKGAQSAVSKVKTTRFSVEKIAEKSRATAGPFRTEVPANEEEFSSIWFLNKAALWQFDD</sequence>
<evidence type="ECO:0000313" key="2">
    <source>
        <dbReference type="Proteomes" id="UP001604277"/>
    </source>
</evidence>
<comment type="caution">
    <text evidence="1">The sequence shown here is derived from an EMBL/GenBank/DDBJ whole genome shotgun (WGS) entry which is preliminary data.</text>
</comment>
<dbReference type="AlphaFoldDB" id="A0ABD1WVI6"/>
<organism evidence="1 2">
    <name type="scientific">Forsythia ovata</name>
    <dbReference type="NCBI Taxonomy" id="205694"/>
    <lineage>
        <taxon>Eukaryota</taxon>
        <taxon>Viridiplantae</taxon>
        <taxon>Streptophyta</taxon>
        <taxon>Embryophyta</taxon>
        <taxon>Tracheophyta</taxon>
        <taxon>Spermatophyta</taxon>
        <taxon>Magnoliopsida</taxon>
        <taxon>eudicotyledons</taxon>
        <taxon>Gunneridae</taxon>
        <taxon>Pentapetalae</taxon>
        <taxon>asterids</taxon>
        <taxon>lamiids</taxon>
        <taxon>Lamiales</taxon>
        <taxon>Oleaceae</taxon>
        <taxon>Forsythieae</taxon>
        <taxon>Forsythia</taxon>
    </lineage>
</organism>
<dbReference type="Proteomes" id="UP001604277">
    <property type="component" value="Unassembled WGS sequence"/>
</dbReference>
<accession>A0ABD1WVI6</accession>
<evidence type="ECO:0000313" key="1">
    <source>
        <dbReference type="EMBL" id="KAL2552698.1"/>
    </source>
</evidence>
<reference evidence="2" key="1">
    <citation type="submission" date="2024-07" db="EMBL/GenBank/DDBJ databases">
        <title>Two chromosome-level genome assemblies of Korean endemic species Abeliophyllum distichum and Forsythia ovata (Oleaceae).</title>
        <authorList>
            <person name="Jang H."/>
        </authorList>
    </citation>
    <scope>NUCLEOTIDE SEQUENCE [LARGE SCALE GENOMIC DNA]</scope>
</reference>